<organism evidence="1 2">
    <name type="scientific">Nostoc cf. edaphicum LEGE 07299</name>
    <dbReference type="NCBI Taxonomy" id="2777974"/>
    <lineage>
        <taxon>Bacteria</taxon>
        <taxon>Bacillati</taxon>
        <taxon>Cyanobacteriota</taxon>
        <taxon>Cyanophyceae</taxon>
        <taxon>Nostocales</taxon>
        <taxon>Nostocaceae</taxon>
        <taxon>Nostoc</taxon>
    </lineage>
</organism>
<proteinExistence type="predicted"/>
<evidence type="ECO:0000313" key="2">
    <source>
        <dbReference type="Proteomes" id="UP000647836"/>
    </source>
</evidence>
<gene>
    <name evidence="1" type="ORF">IQ229_08540</name>
</gene>
<dbReference type="EMBL" id="JADEXF010000214">
    <property type="protein sequence ID" value="MBE9104989.1"/>
    <property type="molecule type" value="Genomic_DNA"/>
</dbReference>
<protein>
    <submittedName>
        <fullName evidence="1">Uncharacterized protein</fullName>
    </submittedName>
</protein>
<sequence length="66" mass="7568">MYFPNQQGIMEVRTPFWDWGIEINLTRTSATDAGIFFHIPAAFTFPDVLHFFGIESRVSCTSIDSH</sequence>
<accession>A0ABR9TX57</accession>
<keyword evidence="2" id="KW-1185">Reference proteome</keyword>
<reference evidence="1 2" key="1">
    <citation type="submission" date="2020-10" db="EMBL/GenBank/DDBJ databases">
        <authorList>
            <person name="Castelo-Branco R."/>
            <person name="Eusebio N."/>
            <person name="Adriana R."/>
            <person name="Vieira A."/>
            <person name="Brugerolle De Fraissinette N."/>
            <person name="Rezende De Castro R."/>
            <person name="Schneider M.P."/>
            <person name="Vasconcelos V."/>
            <person name="Leao P.N."/>
        </authorList>
    </citation>
    <scope>NUCLEOTIDE SEQUENCE [LARGE SCALE GENOMIC DNA]</scope>
    <source>
        <strain evidence="1 2">LEGE 07299</strain>
    </source>
</reference>
<dbReference type="Proteomes" id="UP000647836">
    <property type="component" value="Unassembled WGS sequence"/>
</dbReference>
<comment type="caution">
    <text evidence="1">The sequence shown here is derived from an EMBL/GenBank/DDBJ whole genome shotgun (WGS) entry which is preliminary data.</text>
</comment>
<name>A0ABR9TX57_9NOSO</name>
<evidence type="ECO:0000313" key="1">
    <source>
        <dbReference type="EMBL" id="MBE9104989.1"/>
    </source>
</evidence>
<dbReference type="RefSeq" id="WP_228013310.1">
    <property type="nucleotide sequence ID" value="NZ_JADEXF010000214.1"/>
</dbReference>